<proteinExistence type="inferred from homology"/>
<feature type="domain" description="Thiamine pyrophosphate enzyme N-terminal TPP-binding" evidence="2">
    <location>
        <begin position="6"/>
        <end position="98"/>
    </location>
</feature>
<organism evidence="3 4">
    <name type="scientific">Actinoallomurus acaciae</name>
    <dbReference type="NCBI Taxonomy" id="502577"/>
    <lineage>
        <taxon>Bacteria</taxon>
        <taxon>Bacillati</taxon>
        <taxon>Actinomycetota</taxon>
        <taxon>Actinomycetes</taxon>
        <taxon>Streptosporangiales</taxon>
        <taxon>Thermomonosporaceae</taxon>
        <taxon>Actinoallomurus</taxon>
    </lineage>
</organism>
<dbReference type="Pfam" id="PF02776">
    <property type="entry name" value="TPP_enzyme_N"/>
    <property type="match status" value="1"/>
</dbReference>
<protein>
    <submittedName>
        <fullName evidence="3">Thiamine pyrophosphate-binding protein</fullName>
    </submittedName>
</protein>
<dbReference type="Proteomes" id="UP001589627">
    <property type="component" value="Unassembled WGS sequence"/>
</dbReference>
<dbReference type="PANTHER" id="PTHR18968">
    <property type="entry name" value="THIAMINE PYROPHOSPHATE ENZYMES"/>
    <property type="match status" value="1"/>
</dbReference>
<accession>A0ABV5YPF4</accession>
<dbReference type="CDD" id="cd07035">
    <property type="entry name" value="TPP_PYR_POX_like"/>
    <property type="match status" value="1"/>
</dbReference>
<evidence type="ECO:0000259" key="2">
    <source>
        <dbReference type="Pfam" id="PF02776"/>
    </source>
</evidence>
<dbReference type="Gene3D" id="3.40.50.970">
    <property type="match status" value="1"/>
</dbReference>
<dbReference type="PANTHER" id="PTHR18968:SF13">
    <property type="entry name" value="ACETOLACTATE SYNTHASE CATALYTIC SUBUNIT, MITOCHONDRIAL"/>
    <property type="match status" value="1"/>
</dbReference>
<evidence type="ECO:0000313" key="4">
    <source>
        <dbReference type="Proteomes" id="UP001589627"/>
    </source>
</evidence>
<reference evidence="3 4" key="1">
    <citation type="submission" date="2024-09" db="EMBL/GenBank/DDBJ databases">
        <authorList>
            <person name="Sun Q."/>
            <person name="Mori K."/>
        </authorList>
    </citation>
    <scope>NUCLEOTIDE SEQUENCE [LARGE SCALE GENOMIC DNA]</scope>
    <source>
        <strain evidence="3 4">TBRC 0563</strain>
    </source>
</reference>
<dbReference type="SUPFAM" id="SSF52518">
    <property type="entry name" value="Thiamin diphosphate-binding fold (THDP-binding)"/>
    <property type="match status" value="1"/>
</dbReference>
<gene>
    <name evidence="3" type="ORF">ACFFNX_32655</name>
</gene>
<feature type="non-terminal residue" evidence="3">
    <location>
        <position position="99"/>
    </location>
</feature>
<comment type="similarity">
    <text evidence="1">Belongs to the TPP enzyme family.</text>
</comment>
<dbReference type="RefSeq" id="WP_378209724.1">
    <property type="nucleotide sequence ID" value="NZ_JBHLZP010000326.1"/>
</dbReference>
<evidence type="ECO:0000256" key="1">
    <source>
        <dbReference type="ARBA" id="ARBA00007812"/>
    </source>
</evidence>
<keyword evidence="4" id="KW-1185">Reference proteome</keyword>
<sequence>MTEKITGGELVVRTLAALGVDRVFGVPGGQTLAITDAIIDHPGIEFVTARHEGAAAVMADAHGRLTGRPGVCLATTGPGATNLLTGVGGALRDSSPALI</sequence>
<name>A0ABV5YPF4_9ACTN</name>
<dbReference type="InterPro" id="IPR012001">
    <property type="entry name" value="Thiamin_PyroP_enz_TPP-bd_dom"/>
</dbReference>
<dbReference type="EMBL" id="JBHLZP010000326">
    <property type="protein sequence ID" value="MFB9836934.1"/>
    <property type="molecule type" value="Genomic_DNA"/>
</dbReference>
<comment type="caution">
    <text evidence="3">The sequence shown here is derived from an EMBL/GenBank/DDBJ whole genome shotgun (WGS) entry which is preliminary data.</text>
</comment>
<dbReference type="InterPro" id="IPR045229">
    <property type="entry name" value="TPP_enz"/>
</dbReference>
<evidence type="ECO:0000313" key="3">
    <source>
        <dbReference type="EMBL" id="MFB9836934.1"/>
    </source>
</evidence>
<dbReference type="InterPro" id="IPR029061">
    <property type="entry name" value="THDP-binding"/>
</dbReference>